<dbReference type="PANTHER" id="PTHR10625:SF10">
    <property type="entry name" value="HISTONE DEACETYLASE HDAC1"/>
    <property type="match status" value="1"/>
</dbReference>
<evidence type="ECO:0000256" key="1">
    <source>
        <dbReference type="ARBA" id="ARBA00005947"/>
    </source>
</evidence>
<dbReference type="InterPro" id="IPR023696">
    <property type="entry name" value="Ureohydrolase_dom_sf"/>
</dbReference>
<dbReference type="Proteomes" id="UP000241074">
    <property type="component" value="Chromosome"/>
</dbReference>
<dbReference type="RefSeq" id="WP_106891950.1">
    <property type="nucleotide sequence ID" value="NZ_CP027860.1"/>
</dbReference>
<dbReference type="PRINTS" id="PR01270">
    <property type="entry name" value="HDASUPER"/>
</dbReference>
<evidence type="ECO:0000259" key="2">
    <source>
        <dbReference type="Pfam" id="PF00850"/>
    </source>
</evidence>
<sequence length="305" mass="32719">MAAGLIISHPDMLQHDPGAGHPEAPSRLQAVWQALAEPEFQNIERIDAPLATRADLERAHDPQMVAALFAAAPSDGWTEVDGDTVMSTGSLRAAQLAAGAAIAGIDALISGRVQRVFAAVRPPGHHATRREAMGFCLFNNIAIAAHAALARGIQRLAIIDFDVHHGNGTQDIVENDPRILYVSSHQWPLYPGTGSHSETGVGNIVNIELPAGTASMHFRELWREQALVPLRAFAPELLLVSAGFDAHRLDPLANLNLVAEDYAWLTRELLALPSTGGRMLSMLEGGYSLTALYECTRAHAGVMFG</sequence>
<dbReference type="SUPFAM" id="SSF52768">
    <property type="entry name" value="Arginase/deacetylase"/>
    <property type="match status" value="1"/>
</dbReference>
<evidence type="ECO:0000313" key="4">
    <source>
        <dbReference type="Proteomes" id="UP000241074"/>
    </source>
</evidence>
<dbReference type="GO" id="GO:0004407">
    <property type="term" value="F:histone deacetylase activity"/>
    <property type="evidence" value="ECO:0007669"/>
    <property type="project" value="TreeGrafter"/>
</dbReference>
<gene>
    <name evidence="3" type="ORF">C7S18_12830</name>
</gene>
<comment type="similarity">
    <text evidence="1">Belongs to the histone deacetylase family.</text>
</comment>
<dbReference type="Gene3D" id="3.40.800.20">
    <property type="entry name" value="Histone deacetylase domain"/>
    <property type="match status" value="1"/>
</dbReference>
<dbReference type="Pfam" id="PF00850">
    <property type="entry name" value="Hist_deacetyl"/>
    <property type="match status" value="1"/>
</dbReference>
<accession>A0A2P1PT88</accession>
<dbReference type="AlphaFoldDB" id="A0A2P1PT88"/>
<name>A0A2P1PT88_9GAMM</name>
<protein>
    <submittedName>
        <fullName evidence="3">Acetoin utilization protein</fullName>
    </submittedName>
</protein>
<dbReference type="GO" id="GO:0040029">
    <property type="term" value="P:epigenetic regulation of gene expression"/>
    <property type="evidence" value="ECO:0007669"/>
    <property type="project" value="TreeGrafter"/>
</dbReference>
<dbReference type="OrthoDB" id="9808367at2"/>
<feature type="domain" description="Histone deacetylase" evidence="2">
    <location>
        <begin position="21"/>
        <end position="301"/>
    </location>
</feature>
<organism evidence="3 4">
    <name type="scientific">Ahniella affigens</name>
    <dbReference type="NCBI Taxonomy" id="2021234"/>
    <lineage>
        <taxon>Bacteria</taxon>
        <taxon>Pseudomonadati</taxon>
        <taxon>Pseudomonadota</taxon>
        <taxon>Gammaproteobacteria</taxon>
        <taxon>Lysobacterales</taxon>
        <taxon>Rhodanobacteraceae</taxon>
        <taxon>Ahniella</taxon>
    </lineage>
</organism>
<dbReference type="EMBL" id="CP027860">
    <property type="protein sequence ID" value="AVP98030.1"/>
    <property type="molecule type" value="Genomic_DNA"/>
</dbReference>
<dbReference type="InterPro" id="IPR037138">
    <property type="entry name" value="His_deacetylse_dom_sf"/>
</dbReference>
<dbReference type="CDD" id="cd11599">
    <property type="entry name" value="HDAC_classII_2"/>
    <property type="match status" value="1"/>
</dbReference>
<reference evidence="3 4" key="2">
    <citation type="submission" date="2018-03" db="EMBL/GenBank/DDBJ databases">
        <authorList>
            <person name="Keele B.F."/>
        </authorList>
    </citation>
    <scope>NUCLEOTIDE SEQUENCE [LARGE SCALE GENOMIC DNA]</scope>
    <source>
        <strain evidence="3 4">D13</strain>
    </source>
</reference>
<reference evidence="3 4" key="1">
    <citation type="submission" date="2018-03" db="EMBL/GenBank/DDBJ databases">
        <title>Ahniella affigens gen. nov., sp. nov., a gammaproteobacterium isolated from sandy soil near a stream.</title>
        <authorList>
            <person name="Ko Y."/>
            <person name="Kim J.-H."/>
        </authorList>
    </citation>
    <scope>NUCLEOTIDE SEQUENCE [LARGE SCALE GENOMIC DNA]</scope>
    <source>
        <strain evidence="3 4">D13</strain>
    </source>
</reference>
<dbReference type="InterPro" id="IPR023801">
    <property type="entry name" value="His_deacetylse_dom"/>
</dbReference>
<evidence type="ECO:0000313" key="3">
    <source>
        <dbReference type="EMBL" id="AVP98030.1"/>
    </source>
</evidence>
<proteinExistence type="inferred from homology"/>
<dbReference type="PANTHER" id="PTHR10625">
    <property type="entry name" value="HISTONE DEACETYLASE HDAC1-RELATED"/>
    <property type="match status" value="1"/>
</dbReference>
<dbReference type="InterPro" id="IPR000286">
    <property type="entry name" value="HDACs"/>
</dbReference>
<keyword evidence="4" id="KW-1185">Reference proteome</keyword>
<dbReference type="KEGG" id="xba:C7S18_12830"/>